<evidence type="ECO:0000313" key="4">
    <source>
        <dbReference type="Proteomes" id="UP000178198"/>
    </source>
</evidence>
<feature type="signal peptide" evidence="1">
    <location>
        <begin position="1"/>
        <end position="16"/>
    </location>
</feature>
<sequence length="564" mass="63206">MRFFLFFLLISRAVIAQTTYPKDYFQSPLEIPMQLSGNFGELRPNHFHAGFDFKTLQKEGLNVLAVADGYVSRIKISPFGNGKAIYINHPNGYTTVYCHLQKATGAIAEYIKSTHYKEQNFEIEMFPKANELVVKKGEIIGLSGNTGSSEGPHLHFEFRDTQTEKIINPMLFGFDKNFKDIKKPIISAVYVYPLEGATANQSKRPLLLNLNLQKDGTYLATKVLANGKIGFGITADDYDNVSFNKNGVYKVQSYLNGKAAFGYQFDTYSFDEMRYINALIDYSRYKKTYQRVQKLFMSSPFNLSIIKKDADNGIVNVIPNLNLVYRIEVADFFGNTTVVNIPIAFDSSVPVIGQEVIASNYFVKSKKDNIFSKENMTASFPAGTFYEDFAMNFAVNGNVLTLHDDSVPVHSSFEIAIESDKYTEEQKSKVYIASLSSGGSLGYNTTFSKGNLYSTKVRSLGKYTLAMDTTPPVITIAKPIEGRWLSAEKSIQLSIRDSGSGIKSYNGYLNGNWILFEYDAKTRKITHNFSDGIVAEGANDLKVVVTDQVGNATTFESRFFRSQK</sequence>
<gene>
    <name evidence="3" type="ORF">BIW12_01565</name>
</gene>
<evidence type="ECO:0000259" key="2">
    <source>
        <dbReference type="Pfam" id="PF01551"/>
    </source>
</evidence>
<dbReference type="InterPro" id="IPR013783">
    <property type="entry name" value="Ig-like_fold"/>
</dbReference>
<dbReference type="InterPro" id="IPR016047">
    <property type="entry name" value="M23ase_b-sheet_dom"/>
</dbReference>
<dbReference type="InterPro" id="IPR011055">
    <property type="entry name" value="Dup_hybrid_motif"/>
</dbReference>
<dbReference type="InterPro" id="IPR050570">
    <property type="entry name" value="Cell_wall_metabolism_enzyme"/>
</dbReference>
<reference evidence="3 4" key="1">
    <citation type="submission" date="2016-10" db="EMBL/GenBank/DDBJ databases">
        <title>Complete Genome Sequence of Flavobacterium sp. PK15.</title>
        <authorList>
            <person name="Ekwe A."/>
            <person name="Kim S.B."/>
        </authorList>
    </citation>
    <scope>NUCLEOTIDE SEQUENCE [LARGE SCALE GENOMIC DNA]</scope>
    <source>
        <strain evidence="3 4">PK15</strain>
    </source>
</reference>
<dbReference type="PANTHER" id="PTHR21666">
    <property type="entry name" value="PEPTIDASE-RELATED"/>
    <property type="match status" value="1"/>
</dbReference>
<dbReference type="AlphaFoldDB" id="A0A1D9P6P6"/>
<proteinExistence type="predicted"/>
<feature type="domain" description="M23ase beta-sheet core" evidence="2">
    <location>
        <begin position="133"/>
        <end position="162"/>
    </location>
</feature>
<accession>A0A1D9P6P6</accession>
<dbReference type="Gene3D" id="2.60.40.10">
    <property type="entry name" value="Immunoglobulins"/>
    <property type="match status" value="1"/>
</dbReference>
<organism evidence="3 4">
    <name type="scientific">Flavobacterium commune</name>
    <dbReference type="NCBI Taxonomy" id="1306519"/>
    <lineage>
        <taxon>Bacteria</taxon>
        <taxon>Pseudomonadati</taxon>
        <taxon>Bacteroidota</taxon>
        <taxon>Flavobacteriia</taxon>
        <taxon>Flavobacteriales</taxon>
        <taxon>Flavobacteriaceae</taxon>
        <taxon>Flavobacterium</taxon>
    </lineage>
</organism>
<feature type="chain" id="PRO_5009444124" evidence="1">
    <location>
        <begin position="17"/>
        <end position="564"/>
    </location>
</feature>
<keyword evidence="4" id="KW-1185">Reference proteome</keyword>
<evidence type="ECO:0000313" key="3">
    <source>
        <dbReference type="EMBL" id="AOZ98230.1"/>
    </source>
</evidence>
<evidence type="ECO:0000256" key="1">
    <source>
        <dbReference type="SAM" id="SignalP"/>
    </source>
</evidence>
<keyword evidence="1" id="KW-0732">Signal</keyword>
<dbReference type="KEGG" id="fcm:BIW12_01565"/>
<dbReference type="PANTHER" id="PTHR21666:SF285">
    <property type="entry name" value="M23 FAMILY METALLOPEPTIDASE"/>
    <property type="match status" value="1"/>
</dbReference>
<protein>
    <submittedName>
        <fullName evidence="3">Peptidase M23</fullName>
    </submittedName>
</protein>
<dbReference type="GO" id="GO:0004222">
    <property type="term" value="F:metalloendopeptidase activity"/>
    <property type="evidence" value="ECO:0007669"/>
    <property type="project" value="TreeGrafter"/>
</dbReference>
<dbReference type="STRING" id="1306519.BIW12_01565"/>
<dbReference type="Pfam" id="PF01551">
    <property type="entry name" value="Peptidase_M23"/>
    <property type="match status" value="2"/>
</dbReference>
<dbReference type="EMBL" id="CP017774">
    <property type="protein sequence ID" value="AOZ98230.1"/>
    <property type="molecule type" value="Genomic_DNA"/>
</dbReference>
<feature type="domain" description="M23ase beta-sheet core" evidence="2">
    <location>
        <begin position="47"/>
        <end position="104"/>
    </location>
</feature>
<name>A0A1D9P6P6_9FLAO</name>
<dbReference type="OrthoDB" id="9810477at2"/>
<dbReference type="Proteomes" id="UP000178198">
    <property type="component" value="Chromosome"/>
</dbReference>
<dbReference type="RefSeq" id="WP_071183500.1">
    <property type="nucleotide sequence ID" value="NZ_CP017774.1"/>
</dbReference>
<dbReference type="Gene3D" id="2.70.70.10">
    <property type="entry name" value="Glucose Permease (Domain IIA)"/>
    <property type="match status" value="1"/>
</dbReference>
<dbReference type="SUPFAM" id="SSF51261">
    <property type="entry name" value="Duplicated hybrid motif"/>
    <property type="match status" value="1"/>
</dbReference>
<dbReference type="CDD" id="cd12797">
    <property type="entry name" value="M23_peptidase"/>
    <property type="match status" value="1"/>
</dbReference>